<feature type="compositionally biased region" description="Basic residues" evidence="1">
    <location>
        <begin position="30"/>
        <end position="40"/>
    </location>
</feature>
<dbReference type="Proteomes" id="UP000650467">
    <property type="component" value="Unassembled WGS sequence"/>
</dbReference>
<protein>
    <submittedName>
        <fullName evidence="2">Uncharacterized protein</fullName>
    </submittedName>
</protein>
<gene>
    <name evidence="2" type="ORF">HXX76_012948</name>
</gene>
<keyword evidence="3" id="KW-1185">Reference proteome</keyword>
<sequence>MLAPSTASASTLTWPLLQLLPRPRTVPTSRPHRSSTRPRVRQPAVRSGDRKLTEVEAAILLERLVAASRSGGIQTGPTSWPPALVAAAGHATHRRGRSSSSSSGDGSSEGGGAGGAGSVPLPAGAAMADADDLLTTGGGNSSVQMGAGGALAARSRTGSYSRGWPGQALGVWAWAVQRSPRAPAGLEGDGRPFAGRNLRRGSGAGGSGGAARPAGAAAAVAAGDAVPGQLGHAAAAAATGHLACGGGGGGVGGGGGGGGGGRHSRWLLRAAASAAASQALCGASVVSIQMQMQMLGVLGGVQEYWEVQEATAPARRRAPRPARLSRPPGPTPPAPAADPVPGAAAARVYLMLAVVNSLVRQGEEMRAALVAQAAQLAACLDALLASGARGGPELRAKLKAAAAAAAAAAASKQRRGHKNAILPQHKAQVQLQAPPVFSLGAAGPGRMSSGLSARGGGGAAATLAATAGSGAMAGEAAERGRLCSAGALWMATKCETSVGCADMCARAAAVLPQEPFV</sequence>
<feature type="compositionally biased region" description="Pro residues" evidence="1">
    <location>
        <begin position="327"/>
        <end position="338"/>
    </location>
</feature>
<feature type="compositionally biased region" description="Gly residues" evidence="1">
    <location>
        <begin position="107"/>
        <end position="117"/>
    </location>
</feature>
<feature type="region of interest" description="Disordered" evidence="1">
    <location>
        <begin position="21"/>
        <end position="50"/>
    </location>
</feature>
<comment type="caution">
    <text evidence="2">The sequence shown here is derived from an EMBL/GenBank/DDBJ whole genome shotgun (WGS) entry which is preliminary data.</text>
</comment>
<evidence type="ECO:0000313" key="3">
    <source>
        <dbReference type="Proteomes" id="UP000650467"/>
    </source>
</evidence>
<dbReference type="AlphaFoldDB" id="A0A835SQX8"/>
<evidence type="ECO:0000313" key="2">
    <source>
        <dbReference type="EMBL" id="KAG2426634.1"/>
    </source>
</evidence>
<reference evidence="2" key="1">
    <citation type="journal article" date="2020" name="bioRxiv">
        <title>Comparative genomics of Chlamydomonas.</title>
        <authorList>
            <person name="Craig R.J."/>
            <person name="Hasan A.R."/>
            <person name="Ness R.W."/>
            <person name="Keightley P.D."/>
        </authorList>
    </citation>
    <scope>NUCLEOTIDE SEQUENCE</scope>
    <source>
        <strain evidence="2">SAG 7.73</strain>
    </source>
</reference>
<name>A0A835SQX8_CHLIN</name>
<feature type="region of interest" description="Disordered" evidence="1">
    <location>
        <begin position="71"/>
        <end position="123"/>
    </location>
</feature>
<accession>A0A835SQX8</accession>
<feature type="region of interest" description="Disordered" evidence="1">
    <location>
        <begin position="311"/>
        <end position="339"/>
    </location>
</feature>
<dbReference type="EMBL" id="JAEHOC010000046">
    <property type="protein sequence ID" value="KAG2426634.1"/>
    <property type="molecule type" value="Genomic_DNA"/>
</dbReference>
<proteinExistence type="predicted"/>
<organism evidence="2 3">
    <name type="scientific">Chlamydomonas incerta</name>
    <dbReference type="NCBI Taxonomy" id="51695"/>
    <lineage>
        <taxon>Eukaryota</taxon>
        <taxon>Viridiplantae</taxon>
        <taxon>Chlorophyta</taxon>
        <taxon>core chlorophytes</taxon>
        <taxon>Chlorophyceae</taxon>
        <taxon>CS clade</taxon>
        <taxon>Chlamydomonadales</taxon>
        <taxon>Chlamydomonadaceae</taxon>
        <taxon>Chlamydomonas</taxon>
    </lineage>
</organism>
<evidence type="ECO:0000256" key="1">
    <source>
        <dbReference type="SAM" id="MobiDB-lite"/>
    </source>
</evidence>